<proteinExistence type="predicted"/>
<dbReference type="AlphaFoldDB" id="U5D3Q7"/>
<evidence type="ECO:0000313" key="3">
    <source>
        <dbReference type="Proteomes" id="UP000017836"/>
    </source>
</evidence>
<accession>U5D3Q7</accession>
<feature type="region of interest" description="Disordered" evidence="1">
    <location>
        <begin position="24"/>
        <end position="48"/>
    </location>
</feature>
<reference evidence="3" key="1">
    <citation type="journal article" date="2013" name="Science">
        <title>The Amborella genome and the evolution of flowering plants.</title>
        <authorList>
            <consortium name="Amborella Genome Project"/>
        </authorList>
    </citation>
    <scope>NUCLEOTIDE SEQUENCE [LARGE SCALE GENOMIC DNA]</scope>
</reference>
<dbReference type="Gramene" id="ERN17054">
    <property type="protein sequence ID" value="ERN17054"/>
    <property type="gene ID" value="AMTR_s00044p00048750"/>
</dbReference>
<evidence type="ECO:0000256" key="1">
    <source>
        <dbReference type="SAM" id="MobiDB-lite"/>
    </source>
</evidence>
<evidence type="ECO:0000313" key="2">
    <source>
        <dbReference type="EMBL" id="ERN17054.1"/>
    </source>
</evidence>
<name>U5D3Q7_AMBTC</name>
<sequence>MGPGATWEENLCPSMVSIIAQENLGKPNLPPTSGATFQGQRRKKTSGPLTQVRWVKENLRHSPSSLGHKRKHQTYLLLGPTWEEKLWPPTWYPSTQVPWVKENLWHAPSELGRKRKHKPTSY</sequence>
<keyword evidence="3" id="KW-1185">Reference proteome</keyword>
<protein>
    <submittedName>
        <fullName evidence="2">Uncharacterized protein</fullName>
    </submittedName>
</protein>
<gene>
    <name evidence="2" type="ORF">AMTR_s00044p00048750</name>
</gene>
<organism evidence="2 3">
    <name type="scientific">Amborella trichopoda</name>
    <dbReference type="NCBI Taxonomy" id="13333"/>
    <lineage>
        <taxon>Eukaryota</taxon>
        <taxon>Viridiplantae</taxon>
        <taxon>Streptophyta</taxon>
        <taxon>Embryophyta</taxon>
        <taxon>Tracheophyta</taxon>
        <taxon>Spermatophyta</taxon>
        <taxon>Magnoliopsida</taxon>
        <taxon>Amborellales</taxon>
        <taxon>Amborellaceae</taxon>
        <taxon>Amborella</taxon>
    </lineage>
</organism>
<dbReference type="HOGENOM" id="CLU_2029803_0_0_1"/>
<dbReference type="Proteomes" id="UP000017836">
    <property type="component" value="Unassembled WGS sequence"/>
</dbReference>
<dbReference type="EMBL" id="KI392384">
    <property type="protein sequence ID" value="ERN17054.1"/>
    <property type="molecule type" value="Genomic_DNA"/>
</dbReference>